<reference evidence="1 2" key="1">
    <citation type="submission" date="2023-01" db="EMBL/GenBank/DDBJ databases">
        <title>Analysis of 21 Apiospora genomes using comparative genomics revels a genus with tremendous synthesis potential of carbohydrate active enzymes and secondary metabolites.</title>
        <authorList>
            <person name="Sorensen T."/>
        </authorList>
    </citation>
    <scope>NUCLEOTIDE SEQUENCE [LARGE SCALE GENOMIC DNA]</scope>
    <source>
        <strain evidence="1 2">CBS 135458</strain>
    </source>
</reference>
<name>A0ABR1UHR8_9PEZI</name>
<dbReference type="RefSeq" id="XP_066713899.1">
    <property type="nucleotide sequence ID" value="XM_066860310.1"/>
</dbReference>
<evidence type="ECO:0000313" key="2">
    <source>
        <dbReference type="Proteomes" id="UP001480595"/>
    </source>
</evidence>
<sequence>MAVLLPVLVLAAAILSVVWKFIQQRRLFQGLTSTHETLSLTQQPQPGPPHHPLLGHLPILRDAAQSIPPPDANPHVFAHLIRTKYGLGDFFFLQLRTPIANE</sequence>
<protein>
    <recommendedName>
        <fullName evidence="3">Cytochrome P450</fullName>
    </recommendedName>
</protein>
<evidence type="ECO:0008006" key="3">
    <source>
        <dbReference type="Google" id="ProtNLM"/>
    </source>
</evidence>
<organism evidence="1 2">
    <name type="scientific">Apiospora phragmitis</name>
    <dbReference type="NCBI Taxonomy" id="2905665"/>
    <lineage>
        <taxon>Eukaryota</taxon>
        <taxon>Fungi</taxon>
        <taxon>Dikarya</taxon>
        <taxon>Ascomycota</taxon>
        <taxon>Pezizomycotina</taxon>
        <taxon>Sordariomycetes</taxon>
        <taxon>Xylariomycetidae</taxon>
        <taxon>Amphisphaeriales</taxon>
        <taxon>Apiosporaceae</taxon>
        <taxon>Apiospora</taxon>
    </lineage>
</organism>
<comment type="caution">
    <text evidence="1">The sequence shown here is derived from an EMBL/GenBank/DDBJ whole genome shotgun (WGS) entry which is preliminary data.</text>
</comment>
<dbReference type="EMBL" id="JAQQWL010000009">
    <property type="protein sequence ID" value="KAK8058453.1"/>
    <property type="molecule type" value="Genomic_DNA"/>
</dbReference>
<accession>A0ABR1UHR8</accession>
<dbReference type="Proteomes" id="UP001480595">
    <property type="component" value="Unassembled WGS sequence"/>
</dbReference>
<gene>
    <name evidence="1" type="ORF">PG994_008901</name>
</gene>
<proteinExistence type="predicted"/>
<dbReference type="GeneID" id="92093373"/>
<keyword evidence="2" id="KW-1185">Reference proteome</keyword>
<evidence type="ECO:0000313" key="1">
    <source>
        <dbReference type="EMBL" id="KAK8058453.1"/>
    </source>
</evidence>